<feature type="compositionally biased region" description="Basic residues" evidence="1">
    <location>
        <begin position="193"/>
        <end position="205"/>
    </location>
</feature>
<dbReference type="PANTHER" id="PTHR47481">
    <property type="match status" value="1"/>
</dbReference>
<name>A0A9Q0S109_9DIPT</name>
<dbReference type="Pfam" id="PF22936">
    <property type="entry name" value="Pol_BBD"/>
    <property type="match status" value="1"/>
</dbReference>
<gene>
    <name evidence="3" type="ORF">Bhyg_06471</name>
</gene>
<dbReference type="OrthoDB" id="7765198at2759"/>
<reference evidence="3" key="1">
    <citation type="submission" date="2022-07" db="EMBL/GenBank/DDBJ databases">
        <authorList>
            <person name="Trinca V."/>
            <person name="Uliana J.V.C."/>
            <person name="Torres T.T."/>
            <person name="Ward R.J."/>
            <person name="Monesi N."/>
        </authorList>
    </citation>
    <scope>NUCLEOTIDE SEQUENCE</scope>
    <source>
        <strain evidence="3">HSMRA1968</strain>
        <tissue evidence="3">Whole embryos</tissue>
    </source>
</reference>
<dbReference type="Pfam" id="PF14223">
    <property type="entry name" value="Retrotran_gag_2"/>
    <property type="match status" value="1"/>
</dbReference>
<keyword evidence="4" id="KW-1185">Reference proteome</keyword>
<organism evidence="3 4">
    <name type="scientific">Pseudolycoriella hygida</name>
    <dbReference type="NCBI Taxonomy" id="35572"/>
    <lineage>
        <taxon>Eukaryota</taxon>
        <taxon>Metazoa</taxon>
        <taxon>Ecdysozoa</taxon>
        <taxon>Arthropoda</taxon>
        <taxon>Hexapoda</taxon>
        <taxon>Insecta</taxon>
        <taxon>Pterygota</taxon>
        <taxon>Neoptera</taxon>
        <taxon>Endopterygota</taxon>
        <taxon>Diptera</taxon>
        <taxon>Nematocera</taxon>
        <taxon>Sciaroidea</taxon>
        <taxon>Sciaridae</taxon>
        <taxon>Pseudolycoriella</taxon>
    </lineage>
</organism>
<dbReference type="AlphaFoldDB" id="A0A9Q0S109"/>
<dbReference type="EMBL" id="WJQU01000002">
    <property type="protein sequence ID" value="KAJ6641532.1"/>
    <property type="molecule type" value="Genomic_DNA"/>
</dbReference>
<evidence type="ECO:0000256" key="1">
    <source>
        <dbReference type="SAM" id="MobiDB-lite"/>
    </source>
</evidence>
<comment type="caution">
    <text evidence="3">The sequence shown here is derived from an EMBL/GenBank/DDBJ whole genome shotgun (WGS) entry which is preliminary data.</text>
</comment>
<evidence type="ECO:0000259" key="2">
    <source>
        <dbReference type="Pfam" id="PF22936"/>
    </source>
</evidence>
<evidence type="ECO:0000313" key="4">
    <source>
        <dbReference type="Proteomes" id="UP001151699"/>
    </source>
</evidence>
<feature type="domain" description="Retrovirus-related Pol polyprotein from transposon TNT 1-94-like beta-barrel" evidence="2">
    <location>
        <begin position="217"/>
        <end position="269"/>
    </location>
</feature>
<feature type="region of interest" description="Disordered" evidence="1">
    <location>
        <begin position="187"/>
        <end position="213"/>
    </location>
</feature>
<dbReference type="InterPro" id="IPR054722">
    <property type="entry name" value="PolX-like_BBD"/>
</dbReference>
<sequence>MSSGNFMTTIEKLNGRENFITWQFAVQAYLEHEGLWECVLGNEDDAEKNIKAKSKLILLVQPTNYFHIRKCTTPKEVWTKLQSAFEDSGLCRKVALIRVLTSTKLQDCKNVEHYVNTIMTASHKLNDIGANVSDDWVGTFLLAGLPDTYHPMIMAIESSGQLTSSDYIKTKLLQDVKELGSASDTSKALISSKGKKPATNKKHHNNSTSSSNVSNRPISEILIANNSFMSVNSIGQVSVVVDRDGENCSVPISNVLHVPDLAMNLLSLKLGNKTIIPDDKDSSNNIL</sequence>
<accession>A0A9Q0S109</accession>
<dbReference type="Proteomes" id="UP001151699">
    <property type="component" value="Chromosome B"/>
</dbReference>
<evidence type="ECO:0000313" key="3">
    <source>
        <dbReference type="EMBL" id="KAJ6641532.1"/>
    </source>
</evidence>
<proteinExistence type="predicted"/>
<dbReference type="PANTHER" id="PTHR47481:SF14">
    <property type="entry name" value="RETROTRANSPOSON COPIA-LIKE N-TERMINAL DOMAIN-CONTAINING PROTEIN"/>
    <property type="match status" value="1"/>
</dbReference>
<protein>
    <recommendedName>
        <fullName evidence="2">Retrovirus-related Pol polyprotein from transposon TNT 1-94-like beta-barrel domain-containing protein</fullName>
    </recommendedName>
</protein>